<keyword evidence="5" id="KW-0472">Membrane</keyword>
<evidence type="ECO:0000256" key="4">
    <source>
        <dbReference type="ARBA" id="ARBA00022989"/>
    </source>
</evidence>
<dbReference type="Proteomes" id="UP000612055">
    <property type="component" value="Unassembled WGS sequence"/>
</dbReference>
<accession>A0A835Y496</accession>
<keyword evidence="4" id="KW-1133">Transmembrane helix</keyword>
<evidence type="ECO:0000256" key="1">
    <source>
        <dbReference type="ARBA" id="ARBA00004606"/>
    </source>
</evidence>
<keyword evidence="2" id="KW-0812">Transmembrane</keyword>
<sequence>MASMDRLPMLEAQCRSWSGPLTAAVYLPIVLGPPQPPSPPQPPQRPTQPPYPPQPPAPPPQPPLPPRPPAEPPSPPLSPGLVASPEGAGEGAVGEGAQGQAEEGEDDVDGGEEEEEEEEEEEGQEEGDDSDGEEELEEEDGGGEAVNVDVWREEQVDLDAMRAKMADIKGVSIWERMGRRRWLVGKSSKPTKSTNKPKAPAMSKPSTKPKAATKTAATPKAKPKATAKPKTKPPPKPRTPPRRPPTPDLNVYPDARLRFMTDAGWQVLYQARRELQSFFDRMEAARVASNGTTCSLRVGLFVEVMQDAQLAAIMPTNALRNAAGLMAQTPLAAMLDVDLGISASLSRLAADPEWVAKVTARVKRSGDGPGLAILPAFETNHHLPPAQQHEVLEKALAGTKDLAASLFRGGALGVFHAVSCPMCHGPIHHELWTQAKAAYPIAFNRSFEPWGILSRFEDPGYDERFRGWCFDKIQHVDTLFRYRRFRFLVLPDAWLVHRWHEKVALAALVRPGGAHEGGGEAGNARATATGGAGGAGAGGGAAPAELHVGGEHAKHALLQEVEGPKGDIATAYHHYRERTDWLIRTQRSEERSAEVLEEVRASKQPWLQTHRNPQLKDCRRELPWWAGAAPRRA</sequence>
<organism evidence="8 9">
    <name type="scientific">Edaphochlamys debaryana</name>
    <dbReference type="NCBI Taxonomy" id="47281"/>
    <lineage>
        <taxon>Eukaryota</taxon>
        <taxon>Viridiplantae</taxon>
        <taxon>Chlorophyta</taxon>
        <taxon>core chlorophytes</taxon>
        <taxon>Chlorophyceae</taxon>
        <taxon>CS clade</taxon>
        <taxon>Chlamydomonadales</taxon>
        <taxon>Chlamydomonadales incertae sedis</taxon>
        <taxon>Edaphochlamys</taxon>
    </lineage>
</organism>
<dbReference type="GO" id="GO:0042285">
    <property type="term" value="F:xylosyltransferase activity"/>
    <property type="evidence" value="ECO:0007669"/>
    <property type="project" value="TreeGrafter"/>
</dbReference>
<proteinExistence type="predicted"/>
<dbReference type="OrthoDB" id="528698at2759"/>
<comment type="caution">
    <text evidence="8">The sequence shown here is derived from an EMBL/GenBank/DDBJ whole genome shotgun (WGS) entry which is preliminary data.</text>
</comment>
<feature type="compositionally biased region" description="Basic residues" evidence="7">
    <location>
        <begin position="221"/>
        <end position="241"/>
    </location>
</feature>
<dbReference type="PANTHER" id="PTHR12270">
    <property type="entry name" value="GLYCOSYLTRANSFERASE-RELATED"/>
    <property type="match status" value="1"/>
</dbReference>
<feature type="compositionally biased region" description="Low complexity" evidence="7">
    <location>
        <begin position="186"/>
        <end position="220"/>
    </location>
</feature>
<reference evidence="8" key="1">
    <citation type="journal article" date="2020" name="bioRxiv">
        <title>Comparative genomics of Chlamydomonas.</title>
        <authorList>
            <person name="Craig R.J."/>
            <person name="Hasan A.R."/>
            <person name="Ness R.W."/>
            <person name="Keightley P.D."/>
        </authorList>
    </citation>
    <scope>NUCLEOTIDE SEQUENCE</scope>
    <source>
        <strain evidence="8">CCAP 11/70</strain>
    </source>
</reference>
<evidence type="ECO:0000256" key="6">
    <source>
        <dbReference type="ARBA" id="ARBA00023180"/>
    </source>
</evidence>
<evidence type="ECO:0000256" key="7">
    <source>
        <dbReference type="SAM" id="MobiDB-lite"/>
    </source>
</evidence>
<keyword evidence="3" id="KW-0735">Signal-anchor</keyword>
<feature type="region of interest" description="Disordered" evidence="7">
    <location>
        <begin position="514"/>
        <end position="544"/>
    </location>
</feature>
<feature type="compositionally biased region" description="Acidic residues" evidence="7">
    <location>
        <begin position="102"/>
        <end position="142"/>
    </location>
</feature>
<evidence type="ECO:0000313" key="9">
    <source>
        <dbReference type="Proteomes" id="UP000612055"/>
    </source>
</evidence>
<gene>
    <name evidence="8" type="ORF">HYH03_006844</name>
</gene>
<protein>
    <submittedName>
        <fullName evidence="8">Uncharacterized protein</fullName>
    </submittedName>
</protein>
<feature type="compositionally biased region" description="Gly residues" evidence="7">
    <location>
        <begin position="88"/>
        <end position="97"/>
    </location>
</feature>
<name>A0A835Y496_9CHLO</name>
<feature type="compositionally biased region" description="Pro residues" evidence="7">
    <location>
        <begin position="31"/>
        <end position="78"/>
    </location>
</feature>
<feature type="compositionally biased region" description="Gly residues" evidence="7">
    <location>
        <begin position="530"/>
        <end position="541"/>
    </location>
</feature>
<dbReference type="GO" id="GO:0035269">
    <property type="term" value="P:protein O-linked glycosylation via mannose"/>
    <property type="evidence" value="ECO:0007669"/>
    <property type="project" value="TreeGrafter"/>
</dbReference>
<dbReference type="AlphaFoldDB" id="A0A835Y496"/>
<keyword evidence="9" id="KW-1185">Reference proteome</keyword>
<dbReference type="EMBL" id="JAEHOE010000027">
    <property type="protein sequence ID" value="KAG2494909.1"/>
    <property type="molecule type" value="Genomic_DNA"/>
</dbReference>
<dbReference type="InterPro" id="IPR051292">
    <property type="entry name" value="Xyl/GlcA_transferase"/>
</dbReference>
<comment type="subcellular location">
    <subcellularLocation>
        <location evidence="1">Membrane</location>
        <topology evidence="1">Single-pass type II membrane protein</topology>
    </subcellularLocation>
</comment>
<evidence type="ECO:0000256" key="3">
    <source>
        <dbReference type="ARBA" id="ARBA00022968"/>
    </source>
</evidence>
<feature type="region of interest" description="Disordered" evidence="7">
    <location>
        <begin position="182"/>
        <end position="249"/>
    </location>
</feature>
<evidence type="ECO:0000256" key="5">
    <source>
        <dbReference type="ARBA" id="ARBA00023136"/>
    </source>
</evidence>
<dbReference type="GO" id="GO:0016020">
    <property type="term" value="C:membrane"/>
    <property type="evidence" value="ECO:0007669"/>
    <property type="project" value="UniProtKB-SubCell"/>
</dbReference>
<evidence type="ECO:0000256" key="2">
    <source>
        <dbReference type="ARBA" id="ARBA00022692"/>
    </source>
</evidence>
<keyword evidence="6" id="KW-0325">Glycoprotein</keyword>
<feature type="region of interest" description="Disordered" evidence="7">
    <location>
        <begin position="29"/>
        <end position="151"/>
    </location>
</feature>
<dbReference type="Pfam" id="PF13896">
    <property type="entry name" value="Glyco_transf_49"/>
    <property type="match status" value="1"/>
</dbReference>
<dbReference type="PANTHER" id="PTHR12270:SF52">
    <property type="entry name" value="GLYCOSYLTRANSFERASE-LIKE PROTEIN GNT13-RELATED"/>
    <property type="match status" value="1"/>
</dbReference>
<dbReference type="GO" id="GO:0015020">
    <property type="term" value="F:glucuronosyltransferase activity"/>
    <property type="evidence" value="ECO:0007669"/>
    <property type="project" value="TreeGrafter"/>
</dbReference>
<evidence type="ECO:0000313" key="8">
    <source>
        <dbReference type="EMBL" id="KAG2494909.1"/>
    </source>
</evidence>